<dbReference type="AlphaFoldDB" id="X6N7Q1"/>
<name>X6N7Q1_RETFI</name>
<dbReference type="EMBL" id="ASPP01010841">
    <property type="protein sequence ID" value="ETO22315.1"/>
    <property type="molecule type" value="Genomic_DNA"/>
</dbReference>
<organism evidence="1 2">
    <name type="scientific">Reticulomyxa filosa</name>
    <dbReference type="NCBI Taxonomy" id="46433"/>
    <lineage>
        <taxon>Eukaryota</taxon>
        <taxon>Sar</taxon>
        <taxon>Rhizaria</taxon>
        <taxon>Retaria</taxon>
        <taxon>Foraminifera</taxon>
        <taxon>Monothalamids</taxon>
        <taxon>Reticulomyxidae</taxon>
        <taxon>Reticulomyxa</taxon>
    </lineage>
</organism>
<keyword evidence="2" id="KW-1185">Reference proteome</keyword>
<comment type="caution">
    <text evidence="1">The sequence shown here is derived from an EMBL/GenBank/DDBJ whole genome shotgun (WGS) entry which is preliminary data.</text>
</comment>
<proteinExistence type="predicted"/>
<gene>
    <name evidence="1" type="ORF">RFI_14884</name>
</gene>
<evidence type="ECO:0000313" key="2">
    <source>
        <dbReference type="Proteomes" id="UP000023152"/>
    </source>
</evidence>
<dbReference type="SUPFAM" id="SSF48097">
    <property type="entry name" value="Regulator of G-protein signaling, RGS"/>
    <property type="match status" value="1"/>
</dbReference>
<protein>
    <submittedName>
        <fullName evidence="1">Uncharacterized protein</fullName>
    </submittedName>
</protein>
<dbReference type="InterPro" id="IPR044926">
    <property type="entry name" value="RGS_subdomain_2"/>
</dbReference>
<reference evidence="1 2" key="1">
    <citation type="journal article" date="2013" name="Curr. Biol.">
        <title>The Genome of the Foraminiferan Reticulomyxa filosa.</title>
        <authorList>
            <person name="Glockner G."/>
            <person name="Hulsmann N."/>
            <person name="Schleicher M."/>
            <person name="Noegel A.A."/>
            <person name="Eichinger L."/>
            <person name="Gallinger C."/>
            <person name="Pawlowski J."/>
            <person name="Sierra R."/>
            <person name="Euteneuer U."/>
            <person name="Pillet L."/>
            <person name="Moustafa A."/>
            <person name="Platzer M."/>
            <person name="Groth M."/>
            <person name="Szafranski K."/>
            <person name="Schliwa M."/>
        </authorList>
    </citation>
    <scope>NUCLEOTIDE SEQUENCE [LARGE SCALE GENOMIC DNA]</scope>
</reference>
<dbReference type="Gene3D" id="1.10.167.10">
    <property type="entry name" value="Regulator of G-protein Signalling 4, domain 2"/>
    <property type="match status" value="1"/>
</dbReference>
<dbReference type="InterPro" id="IPR036305">
    <property type="entry name" value="RGS_sf"/>
</dbReference>
<dbReference type="Proteomes" id="UP000023152">
    <property type="component" value="Unassembled WGS sequence"/>
</dbReference>
<sequence>NLLFFQWVIMFRKIIMKEFVCDKTEIGSPYDDLFEIDLSHLTALQDEIMDMLSGKKENMHVIASHLVKTFLVTSTELEINVSFSCKEEIKARVASMQHVDSVAEYCKLFIEPVNECYQLMQALYVSSFS</sequence>
<evidence type="ECO:0000313" key="1">
    <source>
        <dbReference type="EMBL" id="ETO22315.1"/>
    </source>
</evidence>
<feature type="non-terminal residue" evidence="1">
    <location>
        <position position="1"/>
    </location>
</feature>
<accession>X6N7Q1</accession>